<sequence>MKISVPTRKDGAFSRGGDGAGVTEVESRKEKRTRRDDGVQSRQRVAAEAAAATATVKSSQAASRMAVGQCLRVSGVDGCPVVRPVANRPDDLSKLPQDASCCSFESGTAAEGWKAIIVLSAHDSPF</sequence>
<gene>
    <name evidence="2" type="ORF">CSOJ01_13735</name>
</gene>
<evidence type="ECO:0000256" key="1">
    <source>
        <dbReference type="SAM" id="MobiDB-lite"/>
    </source>
</evidence>
<organism evidence="2 3">
    <name type="scientific">Colletotrichum sojae</name>
    <dbReference type="NCBI Taxonomy" id="2175907"/>
    <lineage>
        <taxon>Eukaryota</taxon>
        <taxon>Fungi</taxon>
        <taxon>Dikarya</taxon>
        <taxon>Ascomycota</taxon>
        <taxon>Pezizomycotina</taxon>
        <taxon>Sordariomycetes</taxon>
        <taxon>Hypocreomycetidae</taxon>
        <taxon>Glomerellales</taxon>
        <taxon>Glomerellaceae</taxon>
        <taxon>Colletotrichum</taxon>
        <taxon>Colletotrichum orchidearum species complex</taxon>
    </lineage>
</organism>
<name>A0A8H6IRK0_9PEZI</name>
<feature type="region of interest" description="Disordered" evidence="1">
    <location>
        <begin position="1"/>
        <end position="45"/>
    </location>
</feature>
<evidence type="ECO:0000313" key="3">
    <source>
        <dbReference type="Proteomes" id="UP000652219"/>
    </source>
</evidence>
<protein>
    <submittedName>
        <fullName evidence="2">Uncharacterized protein</fullName>
    </submittedName>
</protein>
<comment type="caution">
    <text evidence="2">The sequence shown here is derived from an EMBL/GenBank/DDBJ whole genome shotgun (WGS) entry which is preliminary data.</text>
</comment>
<reference evidence="2 3" key="1">
    <citation type="journal article" date="2020" name="Phytopathology">
        <title>Genome Sequence Resources of Colletotrichum truncatum, C. plurivorum, C. musicola, and C. sojae: Four Species Pathogenic to Soybean (Glycine max).</title>
        <authorList>
            <person name="Rogerio F."/>
            <person name="Boufleur T.R."/>
            <person name="Ciampi-Guillardi M."/>
            <person name="Sukno S.A."/>
            <person name="Thon M.R."/>
            <person name="Massola Junior N.S."/>
            <person name="Baroncelli R."/>
        </authorList>
    </citation>
    <scope>NUCLEOTIDE SEQUENCE [LARGE SCALE GENOMIC DNA]</scope>
    <source>
        <strain evidence="2 3">LFN0009</strain>
    </source>
</reference>
<feature type="compositionally biased region" description="Basic and acidic residues" evidence="1">
    <location>
        <begin position="25"/>
        <end position="39"/>
    </location>
</feature>
<keyword evidence="3" id="KW-1185">Reference proteome</keyword>
<dbReference type="AlphaFoldDB" id="A0A8H6IRK0"/>
<proteinExistence type="predicted"/>
<evidence type="ECO:0000313" key="2">
    <source>
        <dbReference type="EMBL" id="KAF6794231.1"/>
    </source>
</evidence>
<dbReference type="EMBL" id="WIGN01000415">
    <property type="protein sequence ID" value="KAF6794231.1"/>
    <property type="molecule type" value="Genomic_DNA"/>
</dbReference>
<dbReference type="Proteomes" id="UP000652219">
    <property type="component" value="Unassembled WGS sequence"/>
</dbReference>
<accession>A0A8H6IRK0</accession>